<evidence type="ECO:0000256" key="1">
    <source>
        <dbReference type="SAM" id="MobiDB-lite"/>
    </source>
</evidence>
<keyword evidence="2" id="KW-1133">Transmembrane helix</keyword>
<keyword evidence="2" id="KW-0812">Transmembrane</keyword>
<keyword evidence="5" id="KW-1185">Reference proteome</keyword>
<feature type="region of interest" description="Disordered" evidence="1">
    <location>
        <begin position="1"/>
        <end position="191"/>
    </location>
</feature>
<feature type="compositionally biased region" description="Basic residues" evidence="1">
    <location>
        <begin position="125"/>
        <end position="136"/>
    </location>
</feature>
<dbReference type="InterPro" id="IPR047831">
    <property type="entry name" value="GPR180/TMEM145"/>
</dbReference>
<feature type="compositionally biased region" description="Low complexity" evidence="1">
    <location>
        <begin position="149"/>
        <end position="172"/>
    </location>
</feature>
<name>A0A8C3U573_CATUS</name>
<evidence type="ECO:0000313" key="4">
    <source>
        <dbReference type="Ensembl" id="ENSCUSP00005010578.1"/>
    </source>
</evidence>
<feature type="transmembrane region" description="Helical" evidence="2">
    <location>
        <begin position="321"/>
        <end position="341"/>
    </location>
</feature>
<dbReference type="Pfam" id="PF10192">
    <property type="entry name" value="GPR180-TMEM145_TM"/>
    <property type="match status" value="1"/>
</dbReference>
<dbReference type="PANTHER" id="PTHR23252:SF24">
    <property type="entry name" value="TRANSMEMBRANE PROTEIN 145"/>
    <property type="match status" value="1"/>
</dbReference>
<accession>A0A8C3U573</accession>
<evidence type="ECO:0000256" key="2">
    <source>
        <dbReference type="SAM" id="Phobius"/>
    </source>
</evidence>
<feature type="compositionally biased region" description="Low complexity" evidence="1">
    <location>
        <begin position="79"/>
        <end position="108"/>
    </location>
</feature>
<feature type="compositionally biased region" description="Low complexity" evidence="1">
    <location>
        <begin position="18"/>
        <end position="37"/>
    </location>
</feature>
<organism evidence="4 5">
    <name type="scientific">Catharus ustulatus</name>
    <name type="common">Russet-backed thrush</name>
    <name type="synonym">Hylocichla ustulatus</name>
    <dbReference type="NCBI Taxonomy" id="91951"/>
    <lineage>
        <taxon>Eukaryota</taxon>
        <taxon>Metazoa</taxon>
        <taxon>Chordata</taxon>
        <taxon>Craniata</taxon>
        <taxon>Vertebrata</taxon>
        <taxon>Euteleostomi</taxon>
        <taxon>Archelosauria</taxon>
        <taxon>Archosauria</taxon>
        <taxon>Dinosauria</taxon>
        <taxon>Saurischia</taxon>
        <taxon>Theropoda</taxon>
        <taxon>Coelurosauria</taxon>
        <taxon>Aves</taxon>
        <taxon>Neognathae</taxon>
        <taxon>Neoaves</taxon>
        <taxon>Telluraves</taxon>
        <taxon>Australaves</taxon>
        <taxon>Passeriformes</taxon>
        <taxon>Turdidae</taxon>
        <taxon>Catharus</taxon>
    </lineage>
</organism>
<dbReference type="Proteomes" id="UP000694563">
    <property type="component" value="Unassembled WGS sequence"/>
</dbReference>
<dbReference type="Ensembl" id="ENSCUST00005011025.1">
    <property type="protein sequence ID" value="ENSCUSP00005010578.1"/>
    <property type="gene ID" value="ENSCUSG00005006794.1"/>
</dbReference>
<protein>
    <recommendedName>
        <fullName evidence="3">GPR180/TMEM145 transmembrane domain-containing protein</fullName>
    </recommendedName>
</protein>
<proteinExistence type="predicted"/>
<feature type="domain" description="GPR180/TMEM145 transmembrane" evidence="3">
    <location>
        <begin position="306"/>
        <end position="403"/>
    </location>
</feature>
<evidence type="ECO:0000259" key="3">
    <source>
        <dbReference type="Pfam" id="PF10192"/>
    </source>
</evidence>
<reference evidence="4" key="1">
    <citation type="submission" date="2025-08" db="UniProtKB">
        <authorList>
            <consortium name="Ensembl"/>
        </authorList>
    </citation>
    <scope>IDENTIFICATION</scope>
</reference>
<sequence>KKKSQKIPKIPPKPPQKNPQKIPKIPQNSPRPQNPQKNPKKPKIHPKNPPKSKKNPKKIPENPQKSPKNKKKIPKKSQKIPTNPQTQKIPKNPQTPKIPKTPKSTPKNPKIHPKKTKNPPQKIPKNQKKIPKKIPKNPKNSPKIPPKNPQKIPKIPQNSPRPQKPQKPQKCPNCPPKGRGAGAGVRDDSDQRRLLLDTALLGRRVRDPGDRHHLPAHLHPHLPPLLLLRLPAQGAAAPPHHLQNVHGLGRAGGSQPPPELLLLGPVRAGRGRAGTDQSAREAPVLHQLPHLPPDADPAGQGALGHQFFDPGQVLYTYESPAGYGLIALQFGAFGWFCAAVGATLSRVPERKNFYLPFLGAYTVWFLAVPVSALVANFGIPKWAREKIVNGIQLGTHLYAHGVFLVLTRPSAANRNFPFHVRSSQIGSAPPKFRCPSPPPRLRERHLRGGHEFHRALLDSCARGRPGAAAGGGDPSPTGGAPNISVCTRGEGGPPNSDPKTPNSDPNFAKFCPNPTPKPQNSAPKNPTGPQNFAPNFAKFCPKS</sequence>
<dbReference type="InterPro" id="IPR019336">
    <property type="entry name" value="GPR180/TMEM145_TM"/>
</dbReference>
<evidence type="ECO:0000313" key="5">
    <source>
        <dbReference type="Proteomes" id="UP000694563"/>
    </source>
</evidence>
<feature type="compositionally biased region" description="Polar residues" evidence="1">
    <location>
        <begin position="518"/>
        <end position="533"/>
    </location>
</feature>
<feature type="region of interest" description="Disordered" evidence="1">
    <location>
        <begin position="463"/>
        <end position="543"/>
    </location>
</feature>
<dbReference type="GO" id="GO:0007186">
    <property type="term" value="P:G protein-coupled receptor signaling pathway"/>
    <property type="evidence" value="ECO:0007669"/>
    <property type="project" value="InterPro"/>
</dbReference>
<dbReference type="PANTHER" id="PTHR23252">
    <property type="entry name" value="INTIMAL THICKNESS RECEPTOR-RELATED"/>
    <property type="match status" value="1"/>
</dbReference>
<feature type="compositionally biased region" description="Basic residues" evidence="1">
    <location>
        <begin position="38"/>
        <end position="57"/>
    </location>
</feature>
<keyword evidence="2" id="KW-0472">Membrane</keyword>
<dbReference type="AlphaFoldDB" id="A0A8C3U573"/>
<feature type="compositionally biased region" description="Basic residues" evidence="1">
    <location>
        <begin position="67"/>
        <end position="78"/>
    </location>
</feature>
<reference evidence="4" key="2">
    <citation type="submission" date="2025-09" db="UniProtKB">
        <authorList>
            <consortium name="Ensembl"/>
        </authorList>
    </citation>
    <scope>IDENTIFICATION</scope>
</reference>
<feature type="transmembrane region" description="Helical" evidence="2">
    <location>
        <begin position="353"/>
        <end position="375"/>
    </location>
</feature>
<dbReference type="GO" id="GO:0019236">
    <property type="term" value="P:response to pheromone"/>
    <property type="evidence" value="ECO:0007669"/>
    <property type="project" value="InterPro"/>
</dbReference>